<dbReference type="PROSITE" id="PS01187">
    <property type="entry name" value="EGF_CA"/>
    <property type="match status" value="1"/>
</dbReference>
<keyword evidence="12" id="KW-1185">Reference proteome</keyword>
<feature type="compositionally biased region" description="Basic and acidic residues" evidence="8">
    <location>
        <begin position="241"/>
        <end position="269"/>
    </location>
</feature>
<evidence type="ECO:0000256" key="9">
    <source>
        <dbReference type="SAM" id="Phobius"/>
    </source>
</evidence>
<keyword evidence="9" id="KW-0812">Transmembrane</keyword>
<dbReference type="SMART" id="SM00181">
    <property type="entry name" value="EGF"/>
    <property type="match status" value="2"/>
</dbReference>
<dbReference type="EMBL" id="KK120620">
    <property type="protein sequence ID" value="KFM78686.1"/>
    <property type="molecule type" value="Genomic_DNA"/>
</dbReference>
<keyword evidence="4" id="KW-0106">Calcium</keyword>
<evidence type="ECO:0000313" key="12">
    <source>
        <dbReference type="Proteomes" id="UP000054359"/>
    </source>
</evidence>
<keyword evidence="1 7" id="KW-0245">EGF-like domain</keyword>
<evidence type="ECO:0000313" key="11">
    <source>
        <dbReference type="EMBL" id="KFM78686.1"/>
    </source>
</evidence>
<dbReference type="SUPFAM" id="SSF57196">
    <property type="entry name" value="EGF/Laminin"/>
    <property type="match status" value="2"/>
</dbReference>
<evidence type="ECO:0000256" key="7">
    <source>
        <dbReference type="PROSITE-ProRule" id="PRU00076"/>
    </source>
</evidence>
<dbReference type="AlphaFoldDB" id="A0A087UMU7"/>
<keyword evidence="9" id="KW-0472">Membrane</keyword>
<dbReference type="OrthoDB" id="6427640at2759"/>
<evidence type="ECO:0000256" key="2">
    <source>
        <dbReference type="ARBA" id="ARBA00022729"/>
    </source>
</evidence>
<dbReference type="CDD" id="cd00054">
    <property type="entry name" value="EGF_CA"/>
    <property type="match status" value="1"/>
</dbReference>
<dbReference type="Pfam" id="PF07645">
    <property type="entry name" value="EGF_CA"/>
    <property type="match status" value="1"/>
</dbReference>
<dbReference type="PANTHER" id="PTHR24039:SF28">
    <property type="entry name" value="EGF-LIKE DOMAIN-CONTAINING PROTEIN"/>
    <property type="match status" value="1"/>
</dbReference>
<dbReference type="SMART" id="SM00179">
    <property type="entry name" value="EGF_CA"/>
    <property type="match status" value="1"/>
</dbReference>
<dbReference type="InterPro" id="IPR049883">
    <property type="entry name" value="NOTCH1_EGF-like"/>
</dbReference>
<keyword evidence="9" id="KW-1133">Transmembrane helix</keyword>
<dbReference type="FunFam" id="2.10.25.10:FF:000038">
    <property type="entry name" value="Fibrillin 2"/>
    <property type="match status" value="1"/>
</dbReference>
<feature type="region of interest" description="Disordered" evidence="8">
    <location>
        <begin position="171"/>
        <end position="325"/>
    </location>
</feature>
<evidence type="ECO:0000256" key="5">
    <source>
        <dbReference type="ARBA" id="ARBA00023157"/>
    </source>
</evidence>
<protein>
    <submittedName>
        <fullName evidence="11">Protein eyes shut-like protein</fullName>
    </submittedName>
</protein>
<keyword evidence="3" id="KW-0677">Repeat</keyword>
<keyword evidence="2" id="KW-0732">Signal</keyword>
<dbReference type="PROSITE" id="PS50026">
    <property type="entry name" value="EGF_3"/>
    <property type="match status" value="2"/>
</dbReference>
<evidence type="ECO:0000256" key="8">
    <source>
        <dbReference type="SAM" id="MobiDB-lite"/>
    </source>
</evidence>
<reference evidence="11 12" key="1">
    <citation type="submission" date="2013-11" db="EMBL/GenBank/DDBJ databases">
        <title>Genome sequencing of Stegodyphus mimosarum.</title>
        <authorList>
            <person name="Bechsgaard J."/>
        </authorList>
    </citation>
    <scope>NUCLEOTIDE SEQUENCE [LARGE SCALE GENOMIC DNA]</scope>
</reference>
<feature type="non-terminal residue" evidence="11">
    <location>
        <position position="325"/>
    </location>
</feature>
<comment type="caution">
    <text evidence="7">Lacks conserved residue(s) required for the propagation of feature annotation.</text>
</comment>
<organism evidence="11 12">
    <name type="scientific">Stegodyphus mimosarum</name>
    <name type="common">African social velvet spider</name>
    <dbReference type="NCBI Taxonomy" id="407821"/>
    <lineage>
        <taxon>Eukaryota</taxon>
        <taxon>Metazoa</taxon>
        <taxon>Ecdysozoa</taxon>
        <taxon>Arthropoda</taxon>
        <taxon>Chelicerata</taxon>
        <taxon>Arachnida</taxon>
        <taxon>Araneae</taxon>
        <taxon>Araneomorphae</taxon>
        <taxon>Entelegynae</taxon>
        <taxon>Eresoidea</taxon>
        <taxon>Eresidae</taxon>
        <taxon>Stegodyphus</taxon>
    </lineage>
</organism>
<feature type="domain" description="EGF-like" evidence="10">
    <location>
        <begin position="44"/>
        <end position="81"/>
    </location>
</feature>
<feature type="domain" description="EGF-like" evidence="10">
    <location>
        <begin position="92"/>
        <end position="123"/>
    </location>
</feature>
<feature type="compositionally biased region" description="Basic and acidic residues" evidence="8">
    <location>
        <begin position="277"/>
        <end position="294"/>
    </location>
</feature>
<dbReference type="PANTHER" id="PTHR24039">
    <property type="entry name" value="FIBRILLIN-RELATED"/>
    <property type="match status" value="1"/>
</dbReference>
<dbReference type="PROSITE" id="PS00022">
    <property type="entry name" value="EGF_1"/>
    <property type="match status" value="1"/>
</dbReference>
<sequence length="325" mass="37053">MSMTQCQQVENTNAFRCTCKTGFRKIITVTPDVSDKSSVDRCEDINECLEENTCPNTTDCLNTVGSYECFCKTGYKRTERDTKTGGCIAVCDPSPCVHGKCEKVGDHGFACSCDGDYTGVYCNVTNDVLVKAKKVGTTIAAVIGGVLGAILAVVLVGGYLFIRKLKKSKGDEHEYMQPRKRGPLSEMRLGKRQTESDDDIELRQSGRRPVRPLPERQDRRDSGEFRRGFGGSNNMMTRPQNSRDKYEEEERVCRPLPERRDDTDLDRNRTIPRPRLTRSEDQYDEIHQTRDERPRRHFTKSSELLSQDDKRITSLQYKNKAYEDD</sequence>
<dbReference type="InterPro" id="IPR000742">
    <property type="entry name" value="EGF"/>
</dbReference>
<dbReference type="GO" id="GO:0005509">
    <property type="term" value="F:calcium ion binding"/>
    <property type="evidence" value="ECO:0007669"/>
    <property type="project" value="InterPro"/>
</dbReference>
<keyword evidence="6" id="KW-0325">Glycoprotein</keyword>
<evidence type="ECO:0000256" key="6">
    <source>
        <dbReference type="ARBA" id="ARBA00023180"/>
    </source>
</evidence>
<feature type="disulfide bond" evidence="7">
    <location>
        <begin position="113"/>
        <end position="122"/>
    </location>
</feature>
<dbReference type="InterPro" id="IPR001881">
    <property type="entry name" value="EGF-like_Ca-bd_dom"/>
</dbReference>
<proteinExistence type="predicted"/>
<dbReference type="InterPro" id="IPR000152">
    <property type="entry name" value="EGF-type_Asp/Asn_hydroxyl_site"/>
</dbReference>
<evidence type="ECO:0000256" key="1">
    <source>
        <dbReference type="ARBA" id="ARBA00022536"/>
    </source>
</evidence>
<accession>A0A087UMU7</accession>
<dbReference type="Gene3D" id="2.10.25.10">
    <property type="entry name" value="Laminin"/>
    <property type="match status" value="1"/>
</dbReference>
<feature type="transmembrane region" description="Helical" evidence="9">
    <location>
        <begin position="139"/>
        <end position="162"/>
    </location>
</feature>
<feature type="compositionally biased region" description="Basic and acidic residues" evidence="8">
    <location>
        <begin position="213"/>
        <end position="227"/>
    </location>
</feature>
<dbReference type="Proteomes" id="UP000054359">
    <property type="component" value="Unassembled WGS sequence"/>
</dbReference>
<dbReference type="InterPro" id="IPR018097">
    <property type="entry name" value="EGF_Ca-bd_CS"/>
</dbReference>
<gene>
    <name evidence="11" type="ORF">X975_26073</name>
</gene>
<dbReference type="PROSITE" id="PS00010">
    <property type="entry name" value="ASX_HYDROXYL"/>
    <property type="match status" value="1"/>
</dbReference>
<name>A0A087UMU7_STEMI</name>
<evidence type="ECO:0000256" key="3">
    <source>
        <dbReference type="ARBA" id="ARBA00022737"/>
    </source>
</evidence>
<evidence type="ECO:0000259" key="10">
    <source>
        <dbReference type="PROSITE" id="PS50026"/>
    </source>
</evidence>
<keyword evidence="5 7" id="KW-1015">Disulfide bond</keyword>
<evidence type="ECO:0000256" key="4">
    <source>
        <dbReference type="ARBA" id="ARBA00022837"/>
    </source>
</evidence>